<dbReference type="InterPro" id="IPR005887">
    <property type="entry name" value="GH92_a_mannosidase_put"/>
</dbReference>
<dbReference type="PANTHER" id="PTHR12143:SF43">
    <property type="entry name" value="PUTATIVE-RELATED"/>
    <property type="match status" value="1"/>
</dbReference>
<dbReference type="GO" id="GO:0005829">
    <property type="term" value="C:cytosol"/>
    <property type="evidence" value="ECO:0007669"/>
    <property type="project" value="TreeGrafter"/>
</dbReference>
<evidence type="ECO:0000313" key="7">
    <source>
        <dbReference type="Proteomes" id="UP000320811"/>
    </source>
</evidence>
<dbReference type="Pfam" id="PF17678">
    <property type="entry name" value="Glyco_hydro_92N"/>
    <property type="match status" value="1"/>
</dbReference>
<comment type="caution">
    <text evidence="6">The sequence shown here is derived from an EMBL/GenBank/DDBJ whole genome shotgun (WGS) entry which is preliminary data.</text>
</comment>
<dbReference type="GO" id="GO:0005975">
    <property type="term" value="P:carbohydrate metabolic process"/>
    <property type="evidence" value="ECO:0007669"/>
    <property type="project" value="InterPro"/>
</dbReference>
<accession>A0A561PC31</accession>
<feature type="domain" description="Glycosyl hydrolase family 92" evidence="4">
    <location>
        <begin position="283"/>
        <end position="741"/>
    </location>
</feature>
<dbReference type="FunFam" id="1.20.1050.60:FF:000001">
    <property type="entry name" value="Putative alpha-1,2-mannosidase"/>
    <property type="match status" value="1"/>
</dbReference>
<dbReference type="Gene3D" id="1.20.1050.60">
    <property type="entry name" value="alpha-1,2-mannosidase"/>
    <property type="match status" value="1"/>
</dbReference>
<evidence type="ECO:0000259" key="4">
    <source>
        <dbReference type="Pfam" id="PF07971"/>
    </source>
</evidence>
<proteinExistence type="predicted"/>
<evidence type="ECO:0000256" key="1">
    <source>
        <dbReference type="ARBA" id="ARBA00001913"/>
    </source>
</evidence>
<dbReference type="InterPro" id="IPR014718">
    <property type="entry name" value="GH-type_carb-bd"/>
</dbReference>
<dbReference type="RefSeq" id="WP_145672836.1">
    <property type="nucleotide sequence ID" value="NZ_VIWO01000008.1"/>
</dbReference>
<dbReference type="InterPro" id="IPR012939">
    <property type="entry name" value="Glyco_hydro_92"/>
</dbReference>
<dbReference type="Gene3D" id="3.30.2080.10">
    <property type="entry name" value="GH92 mannosidase domain"/>
    <property type="match status" value="1"/>
</dbReference>
<evidence type="ECO:0000313" key="6">
    <source>
        <dbReference type="EMBL" id="TWF35687.1"/>
    </source>
</evidence>
<dbReference type="Proteomes" id="UP000320811">
    <property type="component" value="Unassembled WGS sequence"/>
</dbReference>
<dbReference type="NCBIfam" id="TIGR01180">
    <property type="entry name" value="aman2_put"/>
    <property type="match status" value="1"/>
</dbReference>
<comment type="subunit">
    <text evidence="2">Monomer.</text>
</comment>
<dbReference type="InterPro" id="IPR041371">
    <property type="entry name" value="GH92_N"/>
</dbReference>
<reference evidence="6 7" key="1">
    <citation type="submission" date="2019-06" db="EMBL/GenBank/DDBJ databases">
        <title>Sorghum-associated microbial communities from plants grown in Nebraska, USA.</title>
        <authorList>
            <person name="Schachtman D."/>
        </authorList>
    </citation>
    <scope>NUCLEOTIDE SEQUENCE [LARGE SCALE GENOMIC DNA]</scope>
    <source>
        <strain evidence="6 7">1209</strain>
    </source>
</reference>
<evidence type="ECO:0000259" key="5">
    <source>
        <dbReference type="Pfam" id="PF17678"/>
    </source>
</evidence>
<name>A0A561PC31_9BACT</name>
<dbReference type="SUPFAM" id="SSF48208">
    <property type="entry name" value="Six-hairpin glycosidases"/>
    <property type="match status" value="1"/>
</dbReference>
<dbReference type="Gene3D" id="2.70.98.10">
    <property type="match status" value="1"/>
</dbReference>
<keyword evidence="7" id="KW-1185">Reference proteome</keyword>
<dbReference type="GO" id="GO:0006516">
    <property type="term" value="P:glycoprotein catabolic process"/>
    <property type="evidence" value="ECO:0007669"/>
    <property type="project" value="TreeGrafter"/>
</dbReference>
<sequence>MVKIEIPARKTFFHTFIFFVCMSGTMVSNGQINPASPVDEVNSMIGTTGTNSTEYGGLIPTVAPPFAMTQWCAQTRESSISRTSYHYNDKTIMGFTATHQPAVWMGDYGMVTISPQSGTLFANRERAMTFSHQEEKSTPYGYSVTLNTANGGKIKARLSATSRAGLMEFTFPASDSSYIFIEASRQEKFIGWIKYDDKRNELIGYNPDRQSALLGPPLKNFKGYFVVQFNKRPASFGTTYRDDIFVGQTEQSGDRCGAFLRFITAQGDRIATRVGTSFISIDQARNNLNTEIPGWDVQTVMDKTKKEWNKYLGLISIRGGEKNERTVFYTALYRTMQYPREFSEYGRYYSAFDDIVHDGVSYNDFSLWDTFRAEHPLLNLLMPDRSGAMIQSLLQMYKEGGWLPKWPNPTYTNIMIATHADAVIADAMVKGIKGFDRSLAWEAVKKDAFVAPAGDSTNKWADRAPWTAYEARGGLTWYNQYGYIPSGCTNENVSETIEYSYDDWCVAQIARLTGHLSEFDFLMKRSKNYQHLYDRSSGFFISRYANGTFVSKEKSNEGMTEGSKWTYLFGAMHDIPALVQLMGGATAFEKLLNENFDSSHYHHDNEPGHHYIYLYNYINKPDSTRQKIYKYTPVNYRNTPDGLSGNDDCGQMSAWLVFTSMGFYPVCPGSTDYAVGVPLFDELKVTIASADLKSHTLVIRRKNFSPTHTKVKKVLIDGSAHQGLFFKHSELLKARKITFWMM</sequence>
<dbReference type="OrthoDB" id="9804511at2"/>
<gene>
    <name evidence="6" type="ORF">FHW36_10843</name>
</gene>
<feature type="domain" description="Glycosyl hydrolase family 92 N-terminal" evidence="5">
    <location>
        <begin position="41"/>
        <end position="277"/>
    </location>
</feature>
<dbReference type="GO" id="GO:0000224">
    <property type="term" value="F:peptide-N4-(N-acetyl-beta-glucosaminyl)asparagine amidase activity"/>
    <property type="evidence" value="ECO:0007669"/>
    <property type="project" value="TreeGrafter"/>
</dbReference>
<evidence type="ECO:0000256" key="3">
    <source>
        <dbReference type="ARBA" id="ARBA00022837"/>
    </source>
</evidence>
<dbReference type="GO" id="GO:0030246">
    <property type="term" value="F:carbohydrate binding"/>
    <property type="evidence" value="ECO:0007669"/>
    <property type="project" value="InterPro"/>
</dbReference>
<dbReference type="InterPro" id="IPR008928">
    <property type="entry name" value="6-hairpin_glycosidase_sf"/>
</dbReference>
<organism evidence="6 7">
    <name type="scientific">Chitinophaga polysaccharea</name>
    <dbReference type="NCBI Taxonomy" id="1293035"/>
    <lineage>
        <taxon>Bacteria</taxon>
        <taxon>Pseudomonadati</taxon>
        <taxon>Bacteroidota</taxon>
        <taxon>Chitinophagia</taxon>
        <taxon>Chitinophagales</taxon>
        <taxon>Chitinophagaceae</taxon>
        <taxon>Chitinophaga</taxon>
    </lineage>
</organism>
<comment type="cofactor">
    <cofactor evidence="1">
        <name>Ca(2+)</name>
        <dbReference type="ChEBI" id="CHEBI:29108"/>
    </cofactor>
</comment>
<evidence type="ECO:0000256" key="2">
    <source>
        <dbReference type="ARBA" id="ARBA00011245"/>
    </source>
</evidence>
<dbReference type="InterPro" id="IPR050883">
    <property type="entry name" value="PNGase"/>
</dbReference>
<dbReference type="AlphaFoldDB" id="A0A561PC31"/>
<protein>
    <submittedName>
        <fullName evidence="6">Putative alpha-1,2-mannosidase</fullName>
    </submittedName>
</protein>
<dbReference type="Gene3D" id="1.20.1610.10">
    <property type="entry name" value="alpha-1,2-mannosidases domains"/>
    <property type="match status" value="1"/>
</dbReference>
<dbReference type="PANTHER" id="PTHR12143">
    <property type="entry name" value="PEPTIDE N-GLYCANASE PNGASE -RELATED"/>
    <property type="match status" value="1"/>
</dbReference>
<dbReference type="Pfam" id="PF07971">
    <property type="entry name" value="Glyco_hydro_92"/>
    <property type="match status" value="1"/>
</dbReference>
<keyword evidence="3" id="KW-0106">Calcium</keyword>
<dbReference type="EMBL" id="VIWO01000008">
    <property type="protein sequence ID" value="TWF35687.1"/>
    <property type="molecule type" value="Genomic_DNA"/>
</dbReference>